<evidence type="ECO:0000313" key="3">
    <source>
        <dbReference type="Proteomes" id="UP000307517"/>
    </source>
</evidence>
<dbReference type="NCBIfam" id="NF040509">
    <property type="entry name" value="Lacto_palin_RPT"/>
    <property type="match status" value="1"/>
</dbReference>
<accession>A0AB74IA95</accession>
<name>A0AB74IA95_LACRH</name>
<gene>
    <name evidence="2" type="ORF">E6L36_03820</name>
</gene>
<feature type="compositionally biased region" description="Polar residues" evidence="1">
    <location>
        <begin position="24"/>
        <end position="35"/>
    </location>
</feature>
<sequence>MHPLLTPALTRSPAQKSACKDLSRNGQRPTITSEAAYTPAPNRAGSRSHKKKPERHDLWCTQVVSFWFCLIQ</sequence>
<dbReference type="AntiFam" id="ANF00266">
    <property type="entry name" value="DNA repeat translations related to WP_020751851.1"/>
</dbReference>
<organism evidence="2 3">
    <name type="scientific">Lacticaseibacillus rhamnosus</name>
    <name type="common">Lactobacillus rhamnosus</name>
    <dbReference type="NCBI Taxonomy" id="47715"/>
    <lineage>
        <taxon>Bacteria</taxon>
        <taxon>Bacillati</taxon>
        <taxon>Bacillota</taxon>
        <taxon>Bacilli</taxon>
        <taxon>Lactobacillales</taxon>
        <taxon>Lactobacillaceae</taxon>
        <taxon>Lacticaseibacillus</taxon>
    </lineage>
</organism>
<feature type="region of interest" description="Disordered" evidence="1">
    <location>
        <begin position="1"/>
        <end position="55"/>
    </location>
</feature>
<reference evidence="2 3" key="1">
    <citation type="submission" date="2019-04" db="EMBL/GenBank/DDBJ databases">
        <title>Genome Announcement to Ensure Probiotic Safety of Lactobacillus rhamnosus UBLR-58.</title>
        <authorList>
            <person name="Sulthana A."/>
            <person name="Lakshmi S.G."/>
            <person name="Madempudi R.S."/>
        </authorList>
    </citation>
    <scope>NUCLEOTIDE SEQUENCE [LARGE SCALE GENOMIC DNA]</scope>
    <source>
        <strain evidence="2 3">UBLR-58</strain>
    </source>
</reference>
<evidence type="ECO:0000313" key="2">
    <source>
        <dbReference type="EMBL" id="THC79604.1"/>
    </source>
</evidence>
<dbReference type="AlphaFoldDB" id="A0AB74IA95"/>
<evidence type="ECO:0000256" key="1">
    <source>
        <dbReference type="SAM" id="MobiDB-lite"/>
    </source>
</evidence>
<protein>
    <submittedName>
        <fullName evidence="2">IMP cyclohydrolase</fullName>
    </submittedName>
</protein>
<dbReference type="Proteomes" id="UP000307517">
    <property type="component" value="Unassembled WGS sequence"/>
</dbReference>
<dbReference type="EMBL" id="SSHM01000001">
    <property type="protein sequence ID" value="THC79604.1"/>
    <property type="molecule type" value="Genomic_DNA"/>
</dbReference>
<proteinExistence type="predicted"/>
<comment type="caution">
    <text evidence="2">The sequence shown here is derived from an EMBL/GenBank/DDBJ whole genome shotgun (WGS) entry which is preliminary data.</text>
</comment>